<comment type="caution">
    <text evidence="2">Lacks conserved residue(s) required for the propagation of feature annotation.</text>
</comment>
<feature type="compositionally biased region" description="Polar residues" evidence="3">
    <location>
        <begin position="720"/>
        <end position="738"/>
    </location>
</feature>
<evidence type="ECO:0000256" key="1">
    <source>
        <dbReference type="ARBA" id="ARBA00023157"/>
    </source>
</evidence>
<dbReference type="EMBL" id="OU895878">
    <property type="protein sequence ID" value="CAG9804872.1"/>
    <property type="molecule type" value="Genomic_DNA"/>
</dbReference>
<dbReference type="FunFam" id="2.20.100.10:FF:000002">
    <property type="entry name" value="Unc-5 netrin receptor C"/>
    <property type="match status" value="1"/>
</dbReference>
<evidence type="ECO:0000313" key="6">
    <source>
        <dbReference type="EMBL" id="CAG9804872.1"/>
    </source>
</evidence>
<keyword evidence="1" id="KW-1015">Disulfide bond</keyword>
<dbReference type="AlphaFoldDB" id="A0A9N9WUS3"/>
<dbReference type="GO" id="GO:0071944">
    <property type="term" value="C:cell periphery"/>
    <property type="evidence" value="ECO:0007669"/>
    <property type="project" value="TreeGrafter"/>
</dbReference>
<evidence type="ECO:0000313" key="7">
    <source>
        <dbReference type="Proteomes" id="UP001153620"/>
    </source>
</evidence>
<dbReference type="Pfam" id="PF24311">
    <property type="entry name" value="THSD1_D3"/>
    <property type="match status" value="1"/>
</dbReference>
<feature type="transmembrane region" description="Helical" evidence="4">
    <location>
        <begin position="13"/>
        <end position="31"/>
    </location>
</feature>
<keyword evidence="4" id="KW-1133">Transmembrane helix</keyword>
<feature type="compositionally biased region" description="Low complexity" evidence="3">
    <location>
        <begin position="967"/>
        <end position="987"/>
    </location>
</feature>
<keyword evidence="7" id="KW-1185">Reference proteome</keyword>
<dbReference type="InterPro" id="IPR056219">
    <property type="entry name" value="THSD1_D3"/>
</dbReference>
<name>A0A9N9WUS3_9DIPT</name>
<dbReference type="Gene3D" id="2.60.120.290">
    <property type="entry name" value="Spermadhesin, CUB domain"/>
    <property type="match status" value="1"/>
</dbReference>
<dbReference type="Proteomes" id="UP001153620">
    <property type="component" value="Chromosome 2"/>
</dbReference>
<sequence>MMNGVVDKLCSNISIWNLICFGFILLVRYVVYVDGIAHGKIIAPPSYTALTHDLDVEIQTSEILPLEFLNLKLSYLGEPAFHNIHHINFYTDEQTNSTKIKVPCSLFTRAGPYTLHVEGNAINTTLSIDGNHLLEHKLDVRWPNPRLSVTHDNIETYDQSVSAVIEFLDVECPIDTTSFDEVPSFQLELIYCGLYDVVCDSHTVPSNSTFFIQLVHGIQKNIVVPLSCEYFGLAGNYVLHLRPLLPLNSSLSAKAYIKVDWSKQYILNIMDIKSTYDCADAGIRVVVKYPACIMDNDRVRLYGKLSADVHSIARPTSLVYVNERKIERGQHNVYFNCELFNERFIEYCFVYVTEAKSGAVADIRSDCVPTSPVYGPIDGKWGRWSNWSECSAKYARGIQTRYRICDSPTPKYNGKYCEGPTTEQRPCSGSISNIWEYFFGTKSFGTINSTEIMDEVGPSCQCGCIIHLLKSKPRRLLATSTQSCPGMENAVWTIQVEEGHQIQFNLDYFVLPCPTQGIKVRDGKDVWMSELIGEYTGRGVRYNGNVASTGEYLLIDFHLNDSQIVNNACYAGFIGHVEIIDQINVTLPSVAESSIMGLLIKDHRAITKFNFTHLIVFLFCGIILLISVFLGAQYIFRYHRYQLAKSKEESDSPLNTPHGSTISITRNPQDGNMRAISTSTLMSEVVTLVKLKPKTSSTIRHKKLRESVVSQDFEKDQLNDSDSIGNYSNNGSTNTITNDVKDEDLTPILLKKKSNSAPESDTSSNSIFEQATPVPKKKLSLDGSLMKRDISSNTVKELLKEKCEQMQEKDLDEASSYCSSIDRTKTASPAATLTSGNYSPALSLTSTARIRLNSQKESKEKKNRLKLMTNPGSQYSISTQEEMEMDYYDYNVVNASAAPGSYLGMDPAFLVWIPPIDENNGIISDLENDGDEILPRHSDIDPGSNKESPDEAPAKIPIKPPRKSLISPSSGDSTPLTSSSNGSASNININPKEILKKINFLQKTAAVVASVSNENLQHKSPTKHFDVKRISIVEKETSVMKSPSDNRICEYYELSDIKFADDDMDDTDVVEDTAFEMRS</sequence>
<feature type="region of interest" description="Disordered" evidence="3">
    <location>
        <begin position="647"/>
        <end position="671"/>
    </location>
</feature>
<dbReference type="Gene3D" id="2.20.100.10">
    <property type="entry name" value="Thrombospondin type-1 (TSP1) repeat"/>
    <property type="match status" value="1"/>
</dbReference>
<dbReference type="PANTHER" id="PTHR16311:SF3">
    <property type="entry name" value="THROMBOSPONDIN TYPE-1 DOMAIN-CONTAINING PROTEIN 1"/>
    <property type="match status" value="1"/>
</dbReference>
<dbReference type="InterPro" id="IPR038877">
    <property type="entry name" value="THSD1"/>
</dbReference>
<dbReference type="InterPro" id="IPR000859">
    <property type="entry name" value="CUB_dom"/>
</dbReference>
<dbReference type="PANTHER" id="PTHR16311">
    <property type="entry name" value="THROMBOSPONDIN TYPE I DOMAIN-CONTAINING 1"/>
    <property type="match status" value="1"/>
</dbReference>
<evidence type="ECO:0000256" key="4">
    <source>
        <dbReference type="SAM" id="Phobius"/>
    </source>
</evidence>
<keyword evidence="4" id="KW-0812">Transmembrane</keyword>
<dbReference type="Pfam" id="PF00431">
    <property type="entry name" value="CUB"/>
    <property type="match status" value="1"/>
</dbReference>
<reference evidence="6" key="1">
    <citation type="submission" date="2022-01" db="EMBL/GenBank/DDBJ databases">
        <authorList>
            <person name="King R."/>
        </authorList>
    </citation>
    <scope>NUCLEOTIDE SEQUENCE</scope>
</reference>
<dbReference type="SUPFAM" id="SSF82895">
    <property type="entry name" value="TSP-1 type 1 repeat"/>
    <property type="match status" value="1"/>
</dbReference>
<reference evidence="6" key="2">
    <citation type="submission" date="2022-10" db="EMBL/GenBank/DDBJ databases">
        <authorList>
            <consortium name="ENA_rothamsted_submissions"/>
            <consortium name="culmorum"/>
            <person name="King R."/>
        </authorList>
    </citation>
    <scope>NUCLEOTIDE SEQUENCE</scope>
</reference>
<dbReference type="PROSITE" id="PS50092">
    <property type="entry name" value="TSP1"/>
    <property type="match status" value="1"/>
</dbReference>
<dbReference type="SUPFAM" id="SSF49854">
    <property type="entry name" value="Spermadhesin, CUB domain"/>
    <property type="match status" value="1"/>
</dbReference>
<dbReference type="Pfam" id="PF00090">
    <property type="entry name" value="TSP_1"/>
    <property type="match status" value="1"/>
</dbReference>
<feature type="region of interest" description="Disordered" evidence="3">
    <location>
        <begin position="719"/>
        <end position="740"/>
    </location>
</feature>
<feature type="compositionally biased region" description="Polar residues" evidence="3">
    <location>
        <begin position="652"/>
        <end position="671"/>
    </location>
</feature>
<dbReference type="PRINTS" id="PR01705">
    <property type="entry name" value="TSP1REPEAT"/>
</dbReference>
<dbReference type="OrthoDB" id="446173at2759"/>
<dbReference type="InterPro" id="IPR000884">
    <property type="entry name" value="TSP1_rpt"/>
</dbReference>
<gene>
    <name evidence="6" type="ORF">CHIRRI_LOCUS7750</name>
</gene>
<accession>A0A9N9WUS3</accession>
<evidence type="ECO:0000259" key="5">
    <source>
        <dbReference type="PROSITE" id="PS01180"/>
    </source>
</evidence>
<protein>
    <recommendedName>
        <fullName evidence="5">CUB domain-containing protein</fullName>
    </recommendedName>
</protein>
<feature type="region of interest" description="Disordered" evidence="3">
    <location>
        <begin position="923"/>
        <end position="987"/>
    </location>
</feature>
<proteinExistence type="predicted"/>
<feature type="domain" description="CUB" evidence="5">
    <location>
        <begin position="427"/>
        <end position="580"/>
    </location>
</feature>
<dbReference type="InterPro" id="IPR036383">
    <property type="entry name" value="TSP1_rpt_sf"/>
</dbReference>
<feature type="transmembrane region" description="Helical" evidence="4">
    <location>
        <begin position="614"/>
        <end position="636"/>
    </location>
</feature>
<dbReference type="PROSITE" id="PS01180">
    <property type="entry name" value="CUB"/>
    <property type="match status" value="1"/>
</dbReference>
<dbReference type="SMART" id="SM00209">
    <property type="entry name" value="TSP1"/>
    <property type="match status" value="1"/>
</dbReference>
<evidence type="ECO:0000256" key="3">
    <source>
        <dbReference type="SAM" id="MobiDB-lite"/>
    </source>
</evidence>
<organism evidence="6 7">
    <name type="scientific">Chironomus riparius</name>
    <dbReference type="NCBI Taxonomy" id="315576"/>
    <lineage>
        <taxon>Eukaryota</taxon>
        <taxon>Metazoa</taxon>
        <taxon>Ecdysozoa</taxon>
        <taxon>Arthropoda</taxon>
        <taxon>Hexapoda</taxon>
        <taxon>Insecta</taxon>
        <taxon>Pterygota</taxon>
        <taxon>Neoptera</taxon>
        <taxon>Endopterygota</taxon>
        <taxon>Diptera</taxon>
        <taxon>Nematocera</taxon>
        <taxon>Chironomoidea</taxon>
        <taxon>Chironomidae</taxon>
        <taxon>Chironominae</taxon>
        <taxon>Chironomus</taxon>
    </lineage>
</organism>
<evidence type="ECO:0000256" key="2">
    <source>
        <dbReference type="PROSITE-ProRule" id="PRU00059"/>
    </source>
</evidence>
<dbReference type="InterPro" id="IPR035914">
    <property type="entry name" value="Sperma_CUB_dom_sf"/>
</dbReference>
<keyword evidence="4" id="KW-0472">Membrane</keyword>